<dbReference type="EMBL" id="CP001635">
    <property type="protein sequence ID" value="ACS19094.1"/>
    <property type="molecule type" value="Genomic_DNA"/>
</dbReference>
<protein>
    <submittedName>
        <fullName evidence="1">Uncharacterized protein</fullName>
    </submittedName>
</protein>
<accession>C5CJP1</accession>
<evidence type="ECO:0000313" key="1">
    <source>
        <dbReference type="EMBL" id="ACS19094.1"/>
    </source>
</evidence>
<gene>
    <name evidence="1" type="ordered locus">Vapar_2468</name>
</gene>
<sequence>MEAERRMTRTIRMTMEQMLSGMPPEKFLKKDE</sequence>
<name>C5CJP1_VARPS</name>
<dbReference type="KEGG" id="vap:Vapar_2468"/>
<dbReference type="HOGENOM" id="CLU_3391927_0_0_4"/>
<reference evidence="1" key="1">
    <citation type="submission" date="2009-06" db="EMBL/GenBank/DDBJ databases">
        <title>Complete sequence of chromosome 1 of Variovorax paradoxus S110.</title>
        <authorList>
            <consortium name="US DOE Joint Genome Institute"/>
            <person name="Lucas S."/>
            <person name="Copeland A."/>
            <person name="Lapidus A."/>
            <person name="Glavina del Rio T."/>
            <person name="Tice H."/>
            <person name="Bruce D."/>
            <person name="Goodwin L."/>
            <person name="Pitluck S."/>
            <person name="Chertkov O."/>
            <person name="Brettin T."/>
            <person name="Detter J.C."/>
            <person name="Han C."/>
            <person name="Larimer F."/>
            <person name="Land M."/>
            <person name="Hauser L."/>
            <person name="Kyrpides N."/>
            <person name="Ovchinnikova G."/>
            <person name="Orwin P."/>
            <person name="Leadbetter J.R."/>
            <person name="Spain J.C."/>
            <person name="Han J.I."/>
        </authorList>
    </citation>
    <scope>NUCLEOTIDE SEQUENCE</scope>
    <source>
        <strain evidence="1">S110</strain>
    </source>
</reference>
<organism evidence="1">
    <name type="scientific">Variovorax paradoxus (strain S110)</name>
    <dbReference type="NCBI Taxonomy" id="543728"/>
    <lineage>
        <taxon>Bacteria</taxon>
        <taxon>Pseudomonadati</taxon>
        <taxon>Pseudomonadota</taxon>
        <taxon>Betaproteobacteria</taxon>
        <taxon>Burkholderiales</taxon>
        <taxon>Comamonadaceae</taxon>
        <taxon>Variovorax</taxon>
    </lineage>
</organism>
<dbReference type="AlphaFoldDB" id="C5CJP1"/>
<proteinExistence type="predicted"/>